<dbReference type="AlphaFoldDB" id="A0A532V3K7"/>
<dbReference type="Gene3D" id="3.20.20.70">
    <property type="entry name" value="Aldolase class I"/>
    <property type="match status" value="1"/>
</dbReference>
<dbReference type="Pfam" id="PF04459">
    <property type="entry name" value="DUF512"/>
    <property type="match status" value="1"/>
</dbReference>
<organism evidence="2 3">
    <name type="scientific">candidate division LCP-89 bacterium B3_LCP</name>
    <dbReference type="NCBI Taxonomy" id="2012998"/>
    <lineage>
        <taxon>Bacteria</taxon>
        <taxon>Pseudomonadati</taxon>
        <taxon>Bacteria division LCP-89</taxon>
    </lineage>
</organism>
<evidence type="ECO:0000313" key="3">
    <source>
        <dbReference type="Proteomes" id="UP000319619"/>
    </source>
</evidence>
<reference evidence="2 3" key="1">
    <citation type="submission" date="2017-06" db="EMBL/GenBank/DDBJ databases">
        <title>Novel microbial phyla capable of carbon fixation and sulfur reduction in deep-sea sediments.</title>
        <authorList>
            <person name="Huang J."/>
            <person name="Baker B."/>
            <person name="Wang Y."/>
        </authorList>
    </citation>
    <scope>NUCLEOTIDE SEQUENCE [LARGE SCALE GENOMIC DNA]</scope>
    <source>
        <strain evidence="2">B3_LCP</strain>
    </source>
</reference>
<evidence type="ECO:0000313" key="2">
    <source>
        <dbReference type="EMBL" id="TKJ41800.1"/>
    </source>
</evidence>
<dbReference type="InterPro" id="IPR045375">
    <property type="entry name" value="Put_radical_SAM-like_N"/>
</dbReference>
<proteinExistence type="predicted"/>
<evidence type="ECO:0000259" key="1">
    <source>
        <dbReference type="PROSITE" id="PS50106"/>
    </source>
</evidence>
<accession>A0A532V3K7</accession>
<sequence length="436" mass="49003">MSVKLLNIDTDSPADLAKMRSGDRILSFNGKLVEDALDLQFLLGERTEVLLERDGNQINLSLNLPDGSEPGWEIEPLELRTCKCNCVFCFVDQQPPNLRSTLYIKDEDYRFSFLFGNYLTLVGISGREFERIIRMKLSPLYVSIHTVDPVVRGKLLGLKSAPVLSKLRKLIDGGIEIHGQIVLVPGYNDGKVLEDSLNELLPLYPGLASLSVVPIGLTKHRKGLNRLRPLSVDEAEITVDIVRSYQKKAMETCGSRWVFPSDELLIKAGLEIPQDDYYEEYPQIENGVGIARWTYEQVEQALEEGLNQSVINGRILWVTGHSAASFLQQIASDISERFIEINIEVLPVQNRLLGSQVTVAGLLCGKDILDSLKDYFRTYSQRNFDKIYLPPDCINYDGLLLDNYSPEEISAELDHLVEAFDGDWVSMITGQSGSNR</sequence>
<dbReference type="Proteomes" id="UP000319619">
    <property type="component" value="Unassembled WGS sequence"/>
</dbReference>
<dbReference type="PROSITE" id="PS50106">
    <property type="entry name" value="PDZ"/>
    <property type="match status" value="1"/>
</dbReference>
<name>A0A532V3K7_UNCL8</name>
<dbReference type="InterPro" id="IPR013785">
    <property type="entry name" value="Aldolase_TIM"/>
</dbReference>
<dbReference type="EMBL" id="NJBN01000002">
    <property type="protein sequence ID" value="TKJ41800.1"/>
    <property type="molecule type" value="Genomic_DNA"/>
</dbReference>
<dbReference type="InterPro" id="IPR041489">
    <property type="entry name" value="PDZ_6"/>
</dbReference>
<dbReference type="Gene3D" id="2.30.42.10">
    <property type="match status" value="1"/>
</dbReference>
<dbReference type="SUPFAM" id="SSF102114">
    <property type="entry name" value="Radical SAM enzymes"/>
    <property type="match status" value="1"/>
</dbReference>
<protein>
    <recommendedName>
        <fullName evidence="1">PDZ domain-containing protein</fullName>
    </recommendedName>
</protein>
<dbReference type="InterPro" id="IPR036034">
    <property type="entry name" value="PDZ_sf"/>
</dbReference>
<dbReference type="InterPro" id="IPR058240">
    <property type="entry name" value="rSAM_sf"/>
</dbReference>
<dbReference type="SUPFAM" id="SSF50156">
    <property type="entry name" value="PDZ domain-like"/>
    <property type="match status" value="1"/>
</dbReference>
<comment type="caution">
    <text evidence="2">The sequence shown here is derived from an EMBL/GenBank/DDBJ whole genome shotgun (WGS) entry which is preliminary data.</text>
</comment>
<gene>
    <name evidence="2" type="ORF">CEE37_04325</name>
</gene>
<dbReference type="InterPro" id="IPR007549">
    <property type="entry name" value="DUF512"/>
</dbReference>
<dbReference type="Pfam" id="PF17820">
    <property type="entry name" value="PDZ_6"/>
    <property type="match status" value="1"/>
</dbReference>
<feature type="domain" description="PDZ" evidence="1">
    <location>
        <begin position="1"/>
        <end position="66"/>
    </location>
</feature>
<dbReference type="Pfam" id="PF19238">
    <property type="entry name" value="Radical_SAM_2"/>
    <property type="match status" value="1"/>
</dbReference>
<dbReference type="InterPro" id="IPR001478">
    <property type="entry name" value="PDZ"/>
</dbReference>